<gene>
    <name evidence="3" type="ORF">C492_03291</name>
</gene>
<accession>L9XUU2</accession>
<evidence type="ECO:0000256" key="2">
    <source>
        <dbReference type="SAM" id="Phobius"/>
    </source>
</evidence>
<feature type="transmembrane region" description="Helical" evidence="2">
    <location>
        <begin position="35"/>
        <end position="56"/>
    </location>
</feature>
<keyword evidence="2" id="KW-0472">Membrane</keyword>
<proteinExistence type="predicted"/>
<keyword evidence="4" id="KW-1185">Reference proteome</keyword>
<evidence type="ECO:0000313" key="3">
    <source>
        <dbReference type="EMBL" id="ELY65307.1"/>
    </source>
</evidence>
<dbReference type="STRING" id="1227498.C492_03291"/>
<organism evidence="3 4">
    <name type="scientific">Natronococcus jeotgali DSM 18795</name>
    <dbReference type="NCBI Taxonomy" id="1227498"/>
    <lineage>
        <taxon>Archaea</taxon>
        <taxon>Methanobacteriati</taxon>
        <taxon>Methanobacteriota</taxon>
        <taxon>Stenosarchaea group</taxon>
        <taxon>Halobacteria</taxon>
        <taxon>Halobacteriales</taxon>
        <taxon>Natrialbaceae</taxon>
        <taxon>Natronococcus</taxon>
    </lineage>
</organism>
<dbReference type="Proteomes" id="UP000011531">
    <property type="component" value="Unassembled WGS sequence"/>
</dbReference>
<comment type="caution">
    <text evidence="3">The sequence shown here is derived from an EMBL/GenBank/DDBJ whole genome shotgun (WGS) entry which is preliminary data.</text>
</comment>
<dbReference type="EMBL" id="AOIA01000024">
    <property type="protein sequence ID" value="ELY65307.1"/>
    <property type="molecule type" value="Genomic_DNA"/>
</dbReference>
<keyword evidence="2" id="KW-1133">Transmembrane helix</keyword>
<dbReference type="AlphaFoldDB" id="L9XUU2"/>
<protein>
    <submittedName>
        <fullName evidence="3">Uncharacterized protein</fullName>
    </submittedName>
</protein>
<sequence>MKGPGILWMLQTAAGFSMAGPLFYLGSSHLFSGRYVWGAGFLLCGLLVLYFPSYLVDRIGGPRTWIRRRLGRGDGANEDATESGDATDGIGVRSRLERFRGR</sequence>
<name>L9XUU2_9EURY</name>
<evidence type="ECO:0000313" key="4">
    <source>
        <dbReference type="Proteomes" id="UP000011531"/>
    </source>
</evidence>
<keyword evidence="2" id="KW-0812">Transmembrane</keyword>
<dbReference type="OrthoDB" id="157531at2157"/>
<feature type="region of interest" description="Disordered" evidence="1">
    <location>
        <begin position="73"/>
        <end position="93"/>
    </location>
</feature>
<evidence type="ECO:0000256" key="1">
    <source>
        <dbReference type="SAM" id="MobiDB-lite"/>
    </source>
</evidence>
<dbReference type="PATRIC" id="fig|1227498.3.peg.671"/>
<dbReference type="RefSeq" id="WP_008420436.1">
    <property type="nucleotide sequence ID" value="NZ_AOIA01000024.1"/>
</dbReference>
<reference evidence="3 4" key="1">
    <citation type="journal article" date="2014" name="PLoS Genet.">
        <title>Phylogenetically driven sequencing of extremely halophilic archaea reveals strategies for static and dynamic osmo-response.</title>
        <authorList>
            <person name="Becker E.A."/>
            <person name="Seitzer P.M."/>
            <person name="Tritt A."/>
            <person name="Larsen D."/>
            <person name="Krusor M."/>
            <person name="Yao A.I."/>
            <person name="Wu D."/>
            <person name="Madern D."/>
            <person name="Eisen J.A."/>
            <person name="Darling A.E."/>
            <person name="Facciotti M.T."/>
        </authorList>
    </citation>
    <scope>NUCLEOTIDE SEQUENCE [LARGE SCALE GENOMIC DNA]</scope>
    <source>
        <strain evidence="3 4">DSM 18795</strain>
    </source>
</reference>